<evidence type="ECO:0000256" key="1">
    <source>
        <dbReference type="SAM" id="MobiDB-lite"/>
    </source>
</evidence>
<sequence length="82" mass="9334">MFGVCSLIQDKRSDSPESGCVSMKSDNSMEPPLKFRDSSNDTRLEMDKRSDFPEPSCVSMKSDMSMEPPLKFRDSSPDMMWV</sequence>
<comment type="caution">
    <text evidence="2">The sequence shown here is derived from an EMBL/GenBank/DDBJ whole genome shotgun (WGS) entry which is preliminary data.</text>
</comment>
<dbReference type="AlphaFoldDB" id="A0AAD5FA45"/>
<feature type="compositionally biased region" description="Basic and acidic residues" evidence="1">
    <location>
        <begin position="33"/>
        <end position="52"/>
    </location>
</feature>
<protein>
    <submittedName>
        <fullName evidence="2">NLR family CARD domain-containing protein 3 isoform X3</fullName>
    </submittedName>
</protein>
<keyword evidence="3" id="KW-1185">Reference proteome</keyword>
<evidence type="ECO:0000313" key="2">
    <source>
        <dbReference type="EMBL" id="KAI5608037.1"/>
    </source>
</evidence>
<feature type="region of interest" description="Disordered" evidence="1">
    <location>
        <begin position="1"/>
        <end position="82"/>
    </location>
</feature>
<dbReference type="EMBL" id="MU586386">
    <property type="protein sequence ID" value="KAI5608037.1"/>
    <property type="molecule type" value="Genomic_DNA"/>
</dbReference>
<proteinExistence type="predicted"/>
<reference evidence="2" key="1">
    <citation type="submission" date="2018-07" db="EMBL/GenBank/DDBJ databases">
        <title>Comparative genomics of catfishes provides insights into carnivory and benthic adaptation.</title>
        <authorList>
            <person name="Zhang Y."/>
            <person name="Wang D."/>
            <person name="Peng Z."/>
            <person name="Zheng S."/>
            <person name="Shao F."/>
            <person name="Tao W."/>
        </authorList>
    </citation>
    <scope>NUCLEOTIDE SEQUENCE</scope>
    <source>
        <strain evidence="2">Chongqing</strain>
    </source>
</reference>
<dbReference type="Proteomes" id="UP001205998">
    <property type="component" value="Unassembled WGS sequence"/>
</dbReference>
<accession>A0AAD5FA45</accession>
<evidence type="ECO:0000313" key="3">
    <source>
        <dbReference type="Proteomes" id="UP001205998"/>
    </source>
</evidence>
<name>A0AAD5FA45_SILAS</name>
<organism evidence="2 3">
    <name type="scientific">Silurus asotus</name>
    <name type="common">Amur catfish</name>
    <name type="synonym">Parasilurus asotus</name>
    <dbReference type="NCBI Taxonomy" id="30991"/>
    <lineage>
        <taxon>Eukaryota</taxon>
        <taxon>Metazoa</taxon>
        <taxon>Chordata</taxon>
        <taxon>Craniata</taxon>
        <taxon>Vertebrata</taxon>
        <taxon>Euteleostomi</taxon>
        <taxon>Actinopterygii</taxon>
        <taxon>Neopterygii</taxon>
        <taxon>Teleostei</taxon>
        <taxon>Ostariophysi</taxon>
        <taxon>Siluriformes</taxon>
        <taxon>Siluridae</taxon>
        <taxon>Silurus</taxon>
    </lineage>
</organism>
<gene>
    <name evidence="2" type="ORF">C0J50_0026</name>
</gene>